<proteinExistence type="predicted"/>
<gene>
    <name evidence="1" type="ORF">FNH09_39890</name>
</gene>
<comment type="caution">
    <text evidence="1">The sequence shown here is derived from an EMBL/GenBank/DDBJ whole genome shotgun (WGS) entry which is preliminary data.</text>
</comment>
<dbReference type="OrthoDB" id="4549134at2"/>
<sequence length="266" mass="29091">MAGLTVTVCLSPEAADDIDGALTAALAPFDQDSDNPVDRGMWDSRRIRGGSNGQGFAVVRGYEDDPRLVHDEPTYDGLPAPSAPGVCAGGPRGLLDFSRPQAASERVIAASWDLWQQLSAVHPPALPLSFFEDRWEKDPHAFPGGPWADGMLAAYRAQPLINAYIHHPWSLNLGYPDSPLHAEHPIIGFRGSRADYIRELSWGLWEADVLTVDGWWRESDGSALHAYCDPDSCPHEPSGPTVWPGSEAYLSQLPHDTILVRVHCHC</sequence>
<reference evidence="1 2" key="1">
    <citation type="submission" date="2019-07" db="EMBL/GenBank/DDBJ databases">
        <title>New species of Amycolatopsis and Streptomyces.</title>
        <authorList>
            <person name="Duangmal K."/>
            <person name="Teo W.F.A."/>
            <person name="Lipun K."/>
        </authorList>
    </citation>
    <scope>NUCLEOTIDE SEQUENCE [LARGE SCALE GENOMIC DNA]</scope>
    <source>
        <strain evidence="1 2">NBRC 109810</strain>
    </source>
</reference>
<dbReference type="EMBL" id="VJZD01000284">
    <property type="protein sequence ID" value="MPY37160.1"/>
    <property type="molecule type" value="Genomic_DNA"/>
</dbReference>
<dbReference type="Proteomes" id="UP000325849">
    <property type="component" value="Unassembled WGS sequence"/>
</dbReference>
<keyword evidence="2" id="KW-1185">Reference proteome</keyword>
<name>A0A5N8VPF5_9ACTN</name>
<dbReference type="AlphaFoldDB" id="A0A5N8VPF5"/>
<dbReference type="RefSeq" id="WP_152894762.1">
    <property type="nucleotide sequence ID" value="NZ_VJZD01000284.1"/>
</dbReference>
<evidence type="ECO:0000313" key="1">
    <source>
        <dbReference type="EMBL" id="MPY37160.1"/>
    </source>
</evidence>
<protein>
    <submittedName>
        <fullName evidence="1">Uncharacterized protein</fullName>
    </submittedName>
</protein>
<organism evidence="1 2">
    <name type="scientific">Streptomyces adustus</name>
    <dbReference type="NCBI Taxonomy" id="1609272"/>
    <lineage>
        <taxon>Bacteria</taxon>
        <taxon>Bacillati</taxon>
        <taxon>Actinomycetota</taxon>
        <taxon>Actinomycetes</taxon>
        <taxon>Kitasatosporales</taxon>
        <taxon>Streptomycetaceae</taxon>
        <taxon>Streptomyces</taxon>
    </lineage>
</organism>
<evidence type="ECO:0000313" key="2">
    <source>
        <dbReference type="Proteomes" id="UP000325849"/>
    </source>
</evidence>
<accession>A0A5N8VPF5</accession>